<evidence type="ECO:0000259" key="5">
    <source>
        <dbReference type="Pfam" id="PF07940"/>
    </source>
</evidence>
<dbReference type="AlphaFoldDB" id="A0A1F7UUE4"/>
<gene>
    <name evidence="6" type="ORF">A3B21_00180</name>
</gene>
<dbReference type="PANTHER" id="PTHR39210:SF1">
    <property type="entry name" value="HEPARIN-SULFATE LYASE"/>
    <property type="match status" value="1"/>
</dbReference>
<dbReference type="Gene3D" id="2.70.98.70">
    <property type="match status" value="1"/>
</dbReference>
<evidence type="ECO:0000313" key="6">
    <source>
        <dbReference type="EMBL" id="OGL81328.1"/>
    </source>
</evidence>
<evidence type="ECO:0000256" key="4">
    <source>
        <dbReference type="ARBA" id="ARBA00023239"/>
    </source>
</evidence>
<sequence>MNYEVRNLLYRCINPLLLEEGIYFIVRRFLFSLQYRYLPSRWYYPKNVRGQFRKLPPLPEGGLGGVGGQAHNPSSPPLEKGREMVLKLAVGFLEYEGEPDWQKQFDDPEQTMSLHRWHWLIYEDMDIAQGIALIRSWLTEMGAVPKGVAGTTYTTGERIVNALLFLAPYPRPLPQGEREIQGNSPPLLGGVRGGGQKIPEDIRDALREMAYHVARHLEYHGTRGTGNHVVNNARALFFAGQMLKVKELSDLALVIIKEALPWLVTKEGFLREESSHYHLLFTRWIMEMYELAKTTDHYEMEIFLAPWVKQLAAQCWFFLVQDKQGGWQIPLVGDISPDCTPEWLLHYLVPCIFPYKPDTEEQGMQAYRESGWFRLNHGVHTLFWHIPQACMIHRASHGHADACSFVFFASGVLVVIDPGRPTYKASDPLHIYSGGVSAHTSLTIDSFGPFPYDRAQKLPAFYQKREVFTQWQKTGDQFVFSISHTGFLRIQGDMIKHTRHFKVRCNRPAFEVDDELYGTRAHAVETFFHFASGIEGIHSQHSTGVYKTISDWTCPAYGVMIPSLTTKVSCETIFPCTMTHRFSW</sequence>
<dbReference type="Proteomes" id="UP000176897">
    <property type="component" value="Unassembled WGS sequence"/>
</dbReference>
<dbReference type="Gene3D" id="1.50.10.100">
    <property type="entry name" value="Chondroitin AC/alginate lyase"/>
    <property type="match status" value="1"/>
</dbReference>
<evidence type="ECO:0000313" key="7">
    <source>
        <dbReference type="Proteomes" id="UP000176897"/>
    </source>
</evidence>
<keyword evidence="2" id="KW-0732">Signal</keyword>
<dbReference type="InterPro" id="IPR012480">
    <property type="entry name" value="Hepar_II_III_C"/>
</dbReference>
<dbReference type="PANTHER" id="PTHR39210">
    <property type="entry name" value="HEPARIN-SULFATE LYASE"/>
    <property type="match status" value="1"/>
</dbReference>
<reference evidence="6 7" key="1">
    <citation type="journal article" date="2016" name="Nat. Commun.">
        <title>Thousands of microbial genomes shed light on interconnected biogeochemical processes in an aquifer system.</title>
        <authorList>
            <person name="Anantharaman K."/>
            <person name="Brown C.T."/>
            <person name="Hug L.A."/>
            <person name="Sharon I."/>
            <person name="Castelle C.J."/>
            <person name="Probst A.J."/>
            <person name="Thomas B.C."/>
            <person name="Singh A."/>
            <person name="Wilkins M.J."/>
            <person name="Karaoz U."/>
            <person name="Brodie E.L."/>
            <person name="Williams K.H."/>
            <person name="Hubbard S.S."/>
            <person name="Banfield J.F."/>
        </authorList>
    </citation>
    <scope>NUCLEOTIDE SEQUENCE [LARGE SCALE GENOMIC DNA]</scope>
</reference>
<dbReference type="GO" id="GO:0042597">
    <property type="term" value="C:periplasmic space"/>
    <property type="evidence" value="ECO:0007669"/>
    <property type="project" value="UniProtKB-SubCell"/>
</dbReference>
<evidence type="ECO:0000256" key="1">
    <source>
        <dbReference type="ARBA" id="ARBA00004418"/>
    </source>
</evidence>
<dbReference type="EMBL" id="MGEJ01000007">
    <property type="protein sequence ID" value="OGL81328.1"/>
    <property type="molecule type" value="Genomic_DNA"/>
</dbReference>
<keyword evidence="4" id="KW-0456">Lyase</keyword>
<evidence type="ECO:0000256" key="3">
    <source>
        <dbReference type="ARBA" id="ARBA00022764"/>
    </source>
</evidence>
<proteinExistence type="predicted"/>
<comment type="caution">
    <text evidence="6">The sequence shown here is derived from an EMBL/GenBank/DDBJ whole genome shotgun (WGS) entry which is preliminary data.</text>
</comment>
<dbReference type="Pfam" id="PF07940">
    <property type="entry name" value="Hepar_II_III_C"/>
    <property type="match status" value="1"/>
</dbReference>
<keyword evidence="3" id="KW-0574">Periplasm</keyword>
<dbReference type="GO" id="GO:0016829">
    <property type="term" value="F:lyase activity"/>
    <property type="evidence" value="ECO:0007669"/>
    <property type="project" value="UniProtKB-KW"/>
</dbReference>
<protein>
    <recommendedName>
        <fullName evidence="5">Heparinase II/III-like C-terminal domain-containing protein</fullName>
    </recommendedName>
</protein>
<evidence type="ECO:0000256" key="2">
    <source>
        <dbReference type="ARBA" id="ARBA00022729"/>
    </source>
</evidence>
<organism evidence="6 7">
    <name type="scientific">Candidatus Uhrbacteria bacterium RIFCSPLOWO2_01_FULL_47_24</name>
    <dbReference type="NCBI Taxonomy" id="1802401"/>
    <lineage>
        <taxon>Bacteria</taxon>
        <taxon>Candidatus Uhriibacteriota</taxon>
    </lineage>
</organism>
<dbReference type="STRING" id="1802401.A3B21_00180"/>
<accession>A0A1F7UUE4</accession>
<feature type="domain" description="Heparinase II/III-like C-terminal" evidence="5">
    <location>
        <begin position="363"/>
        <end position="550"/>
    </location>
</feature>
<comment type="subcellular location">
    <subcellularLocation>
        <location evidence="1">Periplasm</location>
    </subcellularLocation>
</comment>
<name>A0A1F7UUE4_9BACT</name>
<dbReference type="InterPro" id="IPR008929">
    <property type="entry name" value="Chondroitin_lyas"/>
</dbReference>